<keyword evidence="3" id="KW-0472">Membrane</keyword>
<dbReference type="PANTHER" id="PTHR33393">
    <property type="entry name" value="POLYGLUTAMINE SYNTHESIS ACCESSORY PROTEIN RV0574C-RELATED"/>
    <property type="match status" value="1"/>
</dbReference>
<feature type="domain" description="Capsule synthesis protein CapA" evidence="4">
    <location>
        <begin position="97"/>
        <end position="325"/>
    </location>
</feature>
<dbReference type="CDD" id="cd07381">
    <property type="entry name" value="MPP_CapA"/>
    <property type="match status" value="1"/>
</dbReference>
<feature type="region of interest" description="Disordered" evidence="2">
    <location>
        <begin position="365"/>
        <end position="403"/>
    </location>
</feature>
<accession>A0A2K2UCW1</accession>
<dbReference type="AlphaFoldDB" id="A0A2K2UCW1"/>
<evidence type="ECO:0000259" key="4">
    <source>
        <dbReference type="SMART" id="SM00854"/>
    </source>
</evidence>
<dbReference type="InterPro" id="IPR019079">
    <property type="entry name" value="Capsule_synth_CapA"/>
</dbReference>
<dbReference type="SMART" id="SM00854">
    <property type="entry name" value="PGA_cap"/>
    <property type="match status" value="1"/>
</dbReference>
<feature type="region of interest" description="Disordered" evidence="2">
    <location>
        <begin position="1"/>
        <end position="34"/>
    </location>
</feature>
<evidence type="ECO:0000313" key="5">
    <source>
        <dbReference type="EMBL" id="PNV68134.1"/>
    </source>
</evidence>
<dbReference type="Proteomes" id="UP000236197">
    <property type="component" value="Unassembled WGS sequence"/>
</dbReference>
<feature type="compositionally biased region" description="Basic residues" evidence="2">
    <location>
        <begin position="8"/>
        <end position="18"/>
    </location>
</feature>
<evidence type="ECO:0000256" key="2">
    <source>
        <dbReference type="SAM" id="MobiDB-lite"/>
    </source>
</evidence>
<name>A0A2K2UCW1_9ACTN</name>
<dbReference type="InterPro" id="IPR052169">
    <property type="entry name" value="CW_Biosynth-Accessory"/>
</dbReference>
<sequence>MRNERSKPIKRPSVRAARRVGSQPSRRGASTTPAVLGGASIQRRGLHPTWVVAGVALIAVVVVLVVFAAGAFSSAPAQAPADNTGGETASSDPTAITLTFAGDCTLGTDESFDRSTSFNARYDSVDDPSWFFSNVAGIFAADDLSIVNMEGTLTESSDRQDKTFAFKGDAEYAQVLVQGDVEAASMANNHSKDYGEQSYADTIATLEGAGISTFGYERIAYFDVKGVKVALIGTYELALGIDVEDEMTANIRAAQEAGARIIAVYAHWGVEREYVPDDVQIELAHSAIDAGAHLVIGSHPHVIQGYEKYKGRYIVYSLGNFCFGGNSDPDDKDCLMFQQTFAVAGDEVADDDAVDIIACSISSTSERNNYQPTPAEGSEKERIEAKVRESNAAIAERSAALQD</sequence>
<feature type="transmembrane region" description="Helical" evidence="3">
    <location>
        <begin position="50"/>
        <end position="72"/>
    </location>
</feature>
<feature type="compositionally biased region" description="Polar residues" evidence="2">
    <location>
        <begin position="22"/>
        <end position="33"/>
    </location>
</feature>
<dbReference type="InterPro" id="IPR029052">
    <property type="entry name" value="Metallo-depent_PP-like"/>
</dbReference>
<gene>
    <name evidence="5" type="ORF">C2L71_04725</name>
</gene>
<keyword evidence="3" id="KW-0812">Transmembrane</keyword>
<reference evidence="6" key="1">
    <citation type="submission" date="2018-01" db="EMBL/GenBank/DDBJ databases">
        <title>Rubneribacter badeniensis gen. nov., sp. nov., and Colonibacter rubneri, gen. nov., sp. nov., WGS of new members of the Eggerthellaceae.</title>
        <authorList>
            <person name="Danylec N."/>
            <person name="Stoll D.A."/>
            <person name="Doetsch A."/>
            <person name="Kulling S.E."/>
            <person name="Huch M."/>
        </authorList>
    </citation>
    <scope>NUCLEOTIDE SEQUENCE [LARGE SCALE GENOMIC DNA]</scope>
    <source>
        <strain evidence="6">ResAG-96</strain>
    </source>
</reference>
<dbReference type="PANTHER" id="PTHR33393:SF13">
    <property type="entry name" value="PGA BIOSYNTHESIS PROTEIN CAPA"/>
    <property type="match status" value="1"/>
</dbReference>
<proteinExistence type="inferred from homology"/>
<comment type="similarity">
    <text evidence="1">Belongs to the CapA family.</text>
</comment>
<organism evidence="5 6">
    <name type="scientific">Enteroscipio rubneri</name>
    <dbReference type="NCBI Taxonomy" id="2070686"/>
    <lineage>
        <taxon>Bacteria</taxon>
        <taxon>Bacillati</taxon>
        <taxon>Actinomycetota</taxon>
        <taxon>Coriobacteriia</taxon>
        <taxon>Eggerthellales</taxon>
        <taxon>Eggerthellaceae</taxon>
        <taxon>Enteroscipio</taxon>
    </lineage>
</organism>
<dbReference type="EMBL" id="PPEK01000003">
    <property type="protein sequence ID" value="PNV68134.1"/>
    <property type="molecule type" value="Genomic_DNA"/>
</dbReference>
<protein>
    <submittedName>
        <fullName evidence="5">Capsular biosynthesis protein</fullName>
    </submittedName>
</protein>
<evidence type="ECO:0000256" key="1">
    <source>
        <dbReference type="ARBA" id="ARBA00005662"/>
    </source>
</evidence>
<dbReference type="Gene3D" id="3.60.21.10">
    <property type="match status" value="1"/>
</dbReference>
<dbReference type="Pfam" id="PF09587">
    <property type="entry name" value="PGA_cap"/>
    <property type="match status" value="1"/>
</dbReference>
<evidence type="ECO:0000256" key="3">
    <source>
        <dbReference type="SAM" id="Phobius"/>
    </source>
</evidence>
<evidence type="ECO:0000313" key="6">
    <source>
        <dbReference type="Proteomes" id="UP000236197"/>
    </source>
</evidence>
<keyword evidence="3" id="KW-1133">Transmembrane helix</keyword>
<dbReference type="SUPFAM" id="SSF56300">
    <property type="entry name" value="Metallo-dependent phosphatases"/>
    <property type="match status" value="1"/>
</dbReference>
<keyword evidence="6" id="KW-1185">Reference proteome</keyword>
<dbReference type="OrthoDB" id="9810718at2"/>
<comment type="caution">
    <text evidence="5">The sequence shown here is derived from an EMBL/GenBank/DDBJ whole genome shotgun (WGS) entry which is preliminary data.</text>
</comment>
<feature type="compositionally biased region" description="Basic and acidic residues" evidence="2">
    <location>
        <begin position="377"/>
        <end position="389"/>
    </location>
</feature>